<dbReference type="Gene3D" id="3.40.50.300">
    <property type="entry name" value="P-loop containing nucleotide triphosphate hydrolases"/>
    <property type="match status" value="1"/>
</dbReference>
<dbReference type="InterPro" id="IPR027417">
    <property type="entry name" value="P-loop_NTPase"/>
</dbReference>
<proteinExistence type="predicted"/>
<name>A0ABR5ACM8_9BACL</name>
<accession>A0ABR5ACM8</accession>
<dbReference type="Proteomes" id="UP000031967">
    <property type="component" value="Unassembled WGS sequence"/>
</dbReference>
<dbReference type="SUPFAM" id="SSF52540">
    <property type="entry name" value="P-loop containing nucleoside triphosphate hydrolases"/>
    <property type="match status" value="1"/>
</dbReference>
<dbReference type="EMBL" id="JXAK01000053">
    <property type="protein sequence ID" value="KIL38720.1"/>
    <property type="molecule type" value="Genomic_DNA"/>
</dbReference>
<gene>
    <name evidence="1" type="ORF">SD70_24640</name>
</gene>
<comment type="caution">
    <text evidence="1">The sequence shown here is derived from an EMBL/GenBank/DDBJ whole genome shotgun (WGS) entry which is preliminary data.</text>
</comment>
<sequence length="556" mass="65715">MDKVICILGMHRSGTSLIANAIHSMGVYFGEESTLLNARSDNPEGFWELAEVVTLQEELLADLKTYWSNPAPLPENWWLHPHLAPYKSRLKEIIVKNFNNSPIWAWKDPRTCLLLPMWQQILGEMDVEIQYLIVFRNPIDVAKSLGKRDNFPYTQSIGLWLLYNLHALHYTIGCNRFFVQYDAFITSWEETIPALVSWLGLNGTEQVLFRNKLSEIIKPSLQRNKTDITQYIDKIPKHVFNLYEMLQNAASNIEISNSVEFKEKIEHEFNQFMMLSSMFCEESYLRMQLYWLDSEGIYTEKCSDYVTIKADFEDREYEIMLPPCIKGTLRLDPTNNPARCDVEFIKIYEKSDECWKLIAEISEKNNFKGIIKTANINIIENKKDFCFLSINDDPQLYLDLLPLDNYHSQLKLTVKIRCEPISDSITDSIIRCLNAHSENSRDYFTHAINHLKQEMESKIDGFYQNVFKEINKTHEEYHQINSYFVEISKQMLLELTEMQKQNQKYFLEFYETQEKLFDESKLKQYEIEQQIQTIQNLLENKQSFLKVIVKKWIKRQ</sequence>
<evidence type="ECO:0000313" key="2">
    <source>
        <dbReference type="Proteomes" id="UP000031967"/>
    </source>
</evidence>
<evidence type="ECO:0008006" key="3">
    <source>
        <dbReference type="Google" id="ProtNLM"/>
    </source>
</evidence>
<evidence type="ECO:0000313" key="1">
    <source>
        <dbReference type="EMBL" id="KIL38720.1"/>
    </source>
</evidence>
<organism evidence="1 2">
    <name type="scientific">Gordoniibacillus kamchatkensis</name>
    <dbReference type="NCBI Taxonomy" id="1590651"/>
    <lineage>
        <taxon>Bacteria</taxon>
        <taxon>Bacillati</taxon>
        <taxon>Bacillota</taxon>
        <taxon>Bacilli</taxon>
        <taxon>Bacillales</taxon>
        <taxon>Paenibacillaceae</taxon>
        <taxon>Gordoniibacillus</taxon>
    </lineage>
</organism>
<keyword evidence="2" id="KW-1185">Reference proteome</keyword>
<reference evidence="1 2" key="1">
    <citation type="submission" date="2014-12" db="EMBL/GenBank/DDBJ databases">
        <title>Draft genome sequence of Paenibacillus kamchatkensis strain B-2647.</title>
        <authorList>
            <person name="Karlyshev A.V."/>
            <person name="Kudryashova E.B."/>
        </authorList>
    </citation>
    <scope>NUCLEOTIDE SEQUENCE [LARGE SCALE GENOMIC DNA]</scope>
    <source>
        <strain evidence="1 2">VKM B-2647</strain>
    </source>
</reference>
<dbReference type="RefSeq" id="WP_041050601.1">
    <property type="nucleotide sequence ID" value="NZ_JXAK01000053.1"/>
</dbReference>
<protein>
    <recommendedName>
        <fullName evidence="3">Sulfotransferase family protein</fullName>
    </recommendedName>
</protein>